<comment type="caution">
    <text evidence="2">The sequence shown here is derived from an EMBL/GenBank/DDBJ whole genome shotgun (WGS) entry which is preliminary data.</text>
</comment>
<dbReference type="AlphaFoldDB" id="A0A4S8QSS8"/>
<feature type="compositionally biased region" description="Acidic residues" evidence="1">
    <location>
        <begin position="98"/>
        <end position="108"/>
    </location>
</feature>
<protein>
    <submittedName>
        <fullName evidence="2">Uncharacterized protein</fullName>
    </submittedName>
</protein>
<dbReference type="Proteomes" id="UP000308671">
    <property type="component" value="Unassembled WGS sequence"/>
</dbReference>
<evidence type="ECO:0000313" key="3">
    <source>
        <dbReference type="Proteomes" id="UP000308671"/>
    </source>
</evidence>
<sequence>MNPPRRLRPEDKKVLRNVLRKCKTEDKEWDNPRLLMDLFKAALIEAGKYIHTWTAEEVGRELNDWGKAYRLRWGVARDERRRRFEARGQVMPDPKSDSEEEEAEENEG</sequence>
<gene>
    <name evidence="2" type="ORF">BGAL_0258g00160</name>
</gene>
<proteinExistence type="predicted"/>
<evidence type="ECO:0000313" key="2">
    <source>
        <dbReference type="EMBL" id="THV48283.1"/>
    </source>
</evidence>
<keyword evidence="3" id="KW-1185">Reference proteome</keyword>
<feature type="region of interest" description="Disordered" evidence="1">
    <location>
        <begin position="84"/>
        <end position="108"/>
    </location>
</feature>
<accession>A0A4S8QSS8</accession>
<dbReference type="EMBL" id="PQXL01000258">
    <property type="protein sequence ID" value="THV48283.1"/>
    <property type="molecule type" value="Genomic_DNA"/>
</dbReference>
<reference evidence="2 3" key="1">
    <citation type="submission" date="2017-12" db="EMBL/GenBank/DDBJ databases">
        <title>Comparative genomics of Botrytis spp.</title>
        <authorList>
            <person name="Valero-Jimenez C.A."/>
            <person name="Tapia P."/>
            <person name="Veloso J."/>
            <person name="Silva-Moreno E."/>
            <person name="Staats M."/>
            <person name="Valdes J.H."/>
            <person name="Van Kan J.A.L."/>
        </authorList>
    </citation>
    <scope>NUCLEOTIDE SEQUENCE [LARGE SCALE GENOMIC DNA]</scope>
    <source>
        <strain evidence="2 3">MUCL435</strain>
    </source>
</reference>
<name>A0A4S8QSS8_9HELO</name>
<organism evidence="2 3">
    <name type="scientific">Botrytis galanthina</name>
    <dbReference type="NCBI Taxonomy" id="278940"/>
    <lineage>
        <taxon>Eukaryota</taxon>
        <taxon>Fungi</taxon>
        <taxon>Dikarya</taxon>
        <taxon>Ascomycota</taxon>
        <taxon>Pezizomycotina</taxon>
        <taxon>Leotiomycetes</taxon>
        <taxon>Helotiales</taxon>
        <taxon>Sclerotiniaceae</taxon>
        <taxon>Botrytis</taxon>
    </lineage>
</organism>
<evidence type="ECO:0000256" key="1">
    <source>
        <dbReference type="SAM" id="MobiDB-lite"/>
    </source>
</evidence>